<evidence type="ECO:0000313" key="6">
    <source>
        <dbReference type="Proteomes" id="UP000183987"/>
    </source>
</evidence>
<gene>
    <name evidence="5" type="ORF">SAMN05444339_102162</name>
</gene>
<dbReference type="OrthoDB" id="7618373at2"/>
<dbReference type="GO" id="GO:0003677">
    <property type="term" value="F:DNA binding"/>
    <property type="evidence" value="ECO:0007669"/>
    <property type="project" value="UniProtKB-KW"/>
</dbReference>
<protein>
    <submittedName>
        <fullName evidence="5">Transcriptional regulator, GntR family</fullName>
    </submittedName>
</protein>
<name>A0A1M4WMH3_LOKAT</name>
<proteinExistence type="predicted"/>
<evidence type="ECO:0000256" key="2">
    <source>
        <dbReference type="ARBA" id="ARBA00023125"/>
    </source>
</evidence>
<dbReference type="InterPro" id="IPR011711">
    <property type="entry name" value="GntR_C"/>
</dbReference>
<dbReference type="InterPro" id="IPR000524">
    <property type="entry name" value="Tscrpt_reg_HTH_GntR"/>
</dbReference>
<keyword evidence="2" id="KW-0238">DNA-binding</keyword>
<evidence type="ECO:0000256" key="1">
    <source>
        <dbReference type="ARBA" id="ARBA00023015"/>
    </source>
</evidence>
<dbReference type="EMBL" id="FQUE01000002">
    <property type="protein sequence ID" value="SHE82387.1"/>
    <property type="molecule type" value="Genomic_DNA"/>
</dbReference>
<keyword evidence="3" id="KW-0804">Transcription</keyword>
<dbReference type="SMART" id="SM00345">
    <property type="entry name" value="HTH_GNTR"/>
    <property type="match status" value="1"/>
</dbReference>
<dbReference type="SUPFAM" id="SSF48008">
    <property type="entry name" value="GntR ligand-binding domain-like"/>
    <property type="match status" value="1"/>
</dbReference>
<dbReference type="InterPro" id="IPR036390">
    <property type="entry name" value="WH_DNA-bd_sf"/>
</dbReference>
<dbReference type="PROSITE" id="PS50949">
    <property type="entry name" value="HTH_GNTR"/>
    <property type="match status" value="1"/>
</dbReference>
<dbReference type="CDD" id="cd07377">
    <property type="entry name" value="WHTH_GntR"/>
    <property type="match status" value="1"/>
</dbReference>
<dbReference type="STRING" id="366533.SAMN05444339_102162"/>
<evidence type="ECO:0000259" key="4">
    <source>
        <dbReference type="PROSITE" id="PS50949"/>
    </source>
</evidence>
<dbReference type="PANTHER" id="PTHR43537:SF53">
    <property type="entry name" value="HTH-TYPE TRANSCRIPTIONAL REPRESSOR NANR"/>
    <property type="match status" value="1"/>
</dbReference>
<dbReference type="Gene3D" id="1.10.10.10">
    <property type="entry name" value="Winged helix-like DNA-binding domain superfamily/Winged helix DNA-binding domain"/>
    <property type="match status" value="1"/>
</dbReference>
<dbReference type="SMART" id="SM00895">
    <property type="entry name" value="FCD"/>
    <property type="match status" value="1"/>
</dbReference>
<dbReference type="Gene3D" id="1.20.120.530">
    <property type="entry name" value="GntR ligand-binding domain-like"/>
    <property type="match status" value="1"/>
</dbReference>
<evidence type="ECO:0000256" key="3">
    <source>
        <dbReference type="ARBA" id="ARBA00023163"/>
    </source>
</evidence>
<accession>A0A1M4WMH3</accession>
<evidence type="ECO:0000313" key="5">
    <source>
        <dbReference type="EMBL" id="SHE82387.1"/>
    </source>
</evidence>
<dbReference type="SUPFAM" id="SSF46785">
    <property type="entry name" value="Winged helix' DNA-binding domain"/>
    <property type="match status" value="1"/>
</dbReference>
<feature type="domain" description="HTH gntR-type" evidence="4">
    <location>
        <begin position="14"/>
        <end position="81"/>
    </location>
</feature>
<reference evidence="6" key="1">
    <citation type="submission" date="2016-11" db="EMBL/GenBank/DDBJ databases">
        <authorList>
            <person name="Varghese N."/>
            <person name="Submissions S."/>
        </authorList>
    </citation>
    <scope>NUCLEOTIDE SEQUENCE [LARGE SCALE GENOMIC DNA]</scope>
    <source>
        <strain evidence="6">DSM 29326</strain>
    </source>
</reference>
<dbReference type="PANTHER" id="PTHR43537">
    <property type="entry name" value="TRANSCRIPTIONAL REGULATOR, GNTR FAMILY"/>
    <property type="match status" value="1"/>
</dbReference>
<dbReference type="InterPro" id="IPR036388">
    <property type="entry name" value="WH-like_DNA-bd_sf"/>
</dbReference>
<dbReference type="GO" id="GO:0003700">
    <property type="term" value="F:DNA-binding transcription factor activity"/>
    <property type="evidence" value="ECO:0007669"/>
    <property type="project" value="InterPro"/>
</dbReference>
<dbReference type="Proteomes" id="UP000183987">
    <property type="component" value="Unassembled WGS sequence"/>
</dbReference>
<keyword evidence="6" id="KW-1185">Reference proteome</keyword>
<dbReference type="AlphaFoldDB" id="A0A1M4WMH3"/>
<dbReference type="Pfam" id="PF00392">
    <property type="entry name" value="GntR"/>
    <property type="match status" value="1"/>
</dbReference>
<dbReference type="Pfam" id="PF07729">
    <property type="entry name" value="FCD"/>
    <property type="match status" value="1"/>
</dbReference>
<sequence>MTSPAPVPFPSDRSATAADVAQDLAAAILSHRLSPGLKLGEDDLAEIYGVSRTIVRSALQTLAHQRLVEIRRNRGAVIASPSPREAREVFEARRLIEPHVTEAAARRATSQDLALLQQHMADEHAAVAGGDRGRALALSGLFHVEIARIADQITIAEMVRSLVDRSSLIIALYWRRQSSLCETGAHHALLDAIAAGDGPLAREVMDRHLADLHDGLDLTPPEGRDVSLREALRPEG</sequence>
<organism evidence="5 6">
    <name type="scientific">Loktanella atrilutea</name>
    <dbReference type="NCBI Taxonomy" id="366533"/>
    <lineage>
        <taxon>Bacteria</taxon>
        <taxon>Pseudomonadati</taxon>
        <taxon>Pseudomonadota</taxon>
        <taxon>Alphaproteobacteria</taxon>
        <taxon>Rhodobacterales</taxon>
        <taxon>Roseobacteraceae</taxon>
        <taxon>Loktanella</taxon>
    </lineage>
</organism>
<dbReference type="InterPro" id="IPR008920">
    <property type="entry name" value="TF_FadR/GntR_C"/>
</dbReference>
<keyword evidence="1" id="KW-0805">Transcription regulation</keyword>
<dbReference type="RefSeq" id="WP_072856314.1">
    <property type="nucleotide sequence ID" value="NZ_FQUE01000002.1"/>
</dbReference>